<dbReference type="RefSeq" id="XP_007681326.1">
    <property type="nucleotide sequence ID" value="XM_007683136.1"/>
</dbReference>
<name>M2N0B0_BAUPA</name>
<accession>M2N0B0</accession>
<organism evidence="2 3">
    <name type="scientific">Baudoinia panamericana (strain UAMH 10762)</name>
    <name type="common">Angels' share fungus</name>
    <name type="synonym">Baudoinia compniacensis (strain UAMH 10762)</name>
    <dbReference type="NCBI Taxonomy" id="717646"/>
    <lineage>
        <taxon>Eukaryota</taxon>
        <taxon>Fungi</taxon>
        <taxon>Dikarya</taxon>
        <taxon>Ascomycota</taxon>
        <taxon>Pezizomycotina</taxon>
        <taxon>Dothideomycetes</taxon>
        <taxon>Dothideomycetidae</taxon>
        <taxon>Mycosphaerellales</taxon>
        <taxon>Teratosphaeriaceae</taxon>
        <taxon>Baudoinia</taxon>
    </lineage>
</organism>
<dbReference type="AlphaFoldDB" id="M2N0B0"/>
<dbReference type="GeneID" id="19111442"/>
<feature type="region of interest" description="Disordered" evidence="1">
    <location>
        <begin position="1"/>
        <end position="23"/>
    </location>
</feature>
<evidence type="ECO:0000313" key="2">
    <source>
        <dbReference type="EMBL" id="EMC92000.1"/>
    </source>
</evidence>
<proteinExistence type="predicted"/>
<dbReference type="EMBL" id="KB445563">
    <property type="protein sequence ID" value="EMC92000.1"/>
    <property type="molecule type" value="Genomic_DNA"/>
</dbReference>
<reference evidence="2 3" key="1">
    <citation type="journal article" date="2012" name="PLoS Pathog.">
        <title>Diverse lifestyles and strategies of plant pathogenesis encoded in the genomes of eighteen Dothideomycetes fungi.</title>
        <authorList>
            <person name="Ohm R.A."/>
            <person name="Feau N."/>
            <person name="Henrissat B."/>
            <person name="Schoch C.L."/>
            <person name="Horwitz B.A."/>
            <person name="Barry K.W."/>
            <person name="Condon B.J."/>
            <person name="Copeland A.C."/>
            <person name="Dhillon B."/>
            <person name="Glaser F."/>
            <person name="Hesse C.N."/>
            <person name="Kosti I."/>
            <person name="LaButti K."/>
            <person name="Lindquist E.A."/>
            <person name="Lucas S."/>
            <person name="Salamov A.A."/>
            <person name="Bradshaw R.E."/>
            <person name="Ciuffetti L."/>
            <person name="Hamelin R.C."/>
            <person name="Kema G.H.J."/>
            <person name="Lawrence C."/>
            <person name="Scott J.A."/>
            <person name="Spatafora J.W."/>
            <person name="Turgeon B.G."/>
            <person name="de Wit P.J.G.M."/>
            <person name="Zhong S."/>
            <person name="Goodwin S.B."/>
            <person name="Grigoriev I.V."/>
        </authorList>
    </citation>
    <scope>NUCLEOTIDE SEQUENCE [LARGE SCALE GENOMIC DNA]</scope>
    <source>
        <strain evidence="2 3">UAMH 10762</strain>
    </source>
</reference>
<keyword evidence="3" id="KW-1185">Reference proteome</keyword>
<dbReference type="HOGENOM" id="CLU_2399337_0_0_1"/>
<dbReference type="Proteomes" id="UP000011761">
    <property type="component" value="Unassembled WGS sequence"/>
</dbReference>
<protein>
    <submittedName>
        <fullName evidence="2">Uncharacterized protein</fullName>
    </submittedName>
</protein>
<sequence>MGQHQPCITDGQPLLPPVQTLPNDLGRLRLQETVADETTGGDIIEGRTSAVEADKAEAMEDETGPIVRSLITHPLDDDLDFKALSYVWGDRKD</sequence>
<gene>
    <name evidence="2" type="ORF">BAUCODRAFT_313075</name>
</gene>
<dbReference type="KEGG" id="bcom:BAUCODRAFT_313075"/>
<evidence type="ECO:0000313" key="3">
    <source>
        <dbReference type="Proteomes" id="UP000011761"/>
    </source>
</evidence>
<evidence type="ECO:0000256" key="1">
    <source>
        <dbReference type="SAM" id="MobiDB-lite"/>
    </source>
</evidence>